<dbReference type="PANTHER" id="PTHR30203:SF32">
    <property type="entry name" value="CATION EFFLUX SYSTEM PROTEIN CUSC"/>
    <property type="match status" value="1"/>
</dbReference>
<keyword evidence="2" id="KW-0732">Signal</keyword>
<dbReference type="Proteomes" id="UP000000602">
    <property type="component" value="Chromosome"/>
</dbReference>
<evidence type="ECO:0000313" key="3">
    <source>
        <dbReference type="EMBL" id="CAG36425.1"/>
    </source>
</evidence>
<dbReference type="HOGENOM" id="CLU_012817_13_3_7"/>
<evidence type="ECO:0000313" key="4">
    <source>
        <dbReference type="Proteomes" id="UP000000602"/>
    </source>
</evidence>
<dbReference type="InterPro" id="IPR003423">
    <property type="entry name" value="OMP_efflux"/>
</dbReference>
<dbReference type="Gene3D" id="2.20.200.10">
    <property type="entry name" value="Outer membrane efflux proteins (OEP)"/>
    <property type="match status" value="1"/>
</dbReference>
<accession>Q6AMK0</accession>
<dbReference type="PROSITE" id="PS51257">
    <property type="entry name" value="PROKAR_LIPOPROTEIN"/>
    <property type="match status" value="1"/>
</dbReference>
<dbReference type="eggNOG" id="COG1538">
    <property type="taxonomic scope" value="Bacteria"/>
</dbReference>
<dbReference type="RefSeq" id="WP_011188937.1">
    <property type="nucleotide sequence ID" value="NC_006138.1"/>
</dbReference>
<sequence length="466" mass="51666">MKKRYMTLLLAATMLSSCVLIPEYQQPETPTAATWKAGEYGIESEVDTNQLAINIPWQEFFLSESLRDVVQLALDNNKDLQTALLNVEKSRATYNIQRADLFPKINATGSGQFANYQPDGTPAQDLYKAGLTMPSYELDLFGRIQSLSKAALNSYLATEEAQKSISIALIAESANTYLQLISDIESLNFSHKTLKAQKKSRDLIMKRYQYGIATKLDIAQVQIAVETSRTKQALYTRLVQQDKNGLVALLGIKDFSKIPLQKSLQEVALLQEIPVGLPSQILLNRPDIKQAEYQMKGAGANIGAARAAFYPRIALTGELGYASNDLGNLFNHGVWNFGPSISIPVFNAGQNRARLKVAEVEQKIAVTQYEKTIQNAFREVADQLVARDTLGEQLNAQEMLVNASQNAYDLSMMRYTQGIDSFLSALDAQRSLFTAQLNKIDIKRQELANKVSLYKVLGGGLSTTLE</sequence>
<organism evidence="3 4">
    <name type="scientific">Desulfotalea psychrophila (strain LSv54 / DSM 12343)</name>
    <dbReference type="NCBI Taxonomy" id="177439"/>
    <lineage>
        <taxon>Bacteria</taxon>
        <taxon>Pseudomonadati</taxon>
        <taxon>Thermodesulfobacteriota</taxon>
        <taxon>Desulfobulbia</taxon>
        <taxon>Desulfobulbales</taxon>
        <taxon>Desulfocapsaceae</taxon>
        <taxon>Desulfotalea</taxon>
    </lineage>
</organism>
<dbReference type="GO" id="GO:0005886">
    <property type="term" value="C:plasma membrane"/>
    <property type="evidence" value="ECO:0007669"/>
    <property type="project" value="UniProtKB-SubCell"/>
</dbReference>
<keyword evidence="2" id="KW-1134">Transmembrane beta strand</keyword>
<dbReference type="STRING" id="177439.DP1696"/>
<dbReference type="PANTHER" id="PTHR30203">
    <property type="entry name" value="OUTER MEMBRANE CATION EFFLUX PROTEIN"/>
    <property type="match status" value="1"/>
</dbReference>
<keyword evidence="2" id="KW-0812">Transmembrane</keyword>
<dbReference type="KEGG" id="dps:DP1696"/>
<dbReference type="EMBL" id="CR522870">
    <property type="protein sequence ID" value="CAG36425.1"/>
    <property type="molecule type" value="Genomic_DNA"/>
</dbReference>
<dbReference type="GO" id="GO:0015562">
    <property type="term" value="F:efflux transmembrane transporter activity"/>
    <property type="evidence" value="ECO:0007669"/>
    <property type="project" value="InterPro"/>
</dbReference>
<name>Q6AMK0_DESPS</name>
<dbReference type="InterPro" id="IPR010131">
    <property type="entry name" value="MdtP/NodT-like"/>
</dbReference>
<keyword evidence="2" id="KW-0472">Membrane</keyword>
<keyword evidence="2" id="KW-0449">Lipoprotein</keyword>
<dbReference type="Pfam" id="PF02321">
    <property type="entry name" value="OEP"/>
    <property type="match status" value="2"/>
</dbReference>
<dbReference type="AlphaFoldDB" id="Q6AMK0"/>
<feature type="signal peptide" evidence="2">
    <location>
        <begin position="1"/>
        <end position="21"/>
    </location>
</feature>
<comment type="subcellular location">
    <subcellularLocation>
        <location evidence="2">Cell membrane</location>
        <topology evidence="2">Lipid-anchor</topology>
    </subcellularLocation>
</comment>
<feature type="chain" id="PRO_5001442440" evidence="2">
    <location>
        <begin position="22"/>
        <end position="466"/>
    </location>
</feature>
<dbReference type="Gene3D" id="1.20.1600.10">
    <property type="entry name" value="Outer membrane efflux proteins (OEP)"/>
    <property type="match status" value="1"/>
</dbReference>
<keyword evidence="4" id="KW-1185">Reference proteome</keyword>
<evidence type="ECO:0000256" key="2">
    <source>
        <dbReference type="RuleBase" id="RU362097"/>
    </source>
</evidence>
<comment type="similarity">
    <text evidence="1 2">Belongs to the outer membrane factor (OMF) (TC 1.B.17) family.</text>
</comment>
<dbReference type="OrthoDB" id="9783163at2"/>
<reference evidence="4" key="1">
    <citation type="journal article" date="2004" name="Environ. Microbiol.">
        <title>The genome of Desulfotalea psychrophila, a sulfate-reducing bacterium from permanently cold Arctic sediments.</title>
        <authorList>
            <person name="Rabus R."/>
            <person name="Ruepp A."/>
            <person name="Frickey T."/>
            <person name="Rattei T."/>
            <person name="Fartmann B."/>
            <person name="Stark M."/>
            <person name="Bauer M."/>
            <person name="Zibat A."/>
            <person name="Lombardot T."/>
            <person name="Becker I."/>
            <person name="Amann J."/>
            <person name="Gellner K."/>
            <person name="Teeling H."/>
            <person name="Leuschner W.D."/>
            <person name="Gloeckner F.-O."/>
            <person name="Lupas A.N."/>
            <person name="Amann R."/>
            <person name="Klenk H.-P."/>
        </authorList>
    </citation>
    <scope>NUCLEOTIDE SEQUENCE [LARGE SCALE GENOMIC DNA]</scope>
    <source>
        <strain evidence="4">DSM 12343 / LSv54</strain>
    </source>
</reference>
<proteinExistence type="inferred from homology"/>
<dbReference type="SUPFAM" id="SSF56954">
    <property type="entry name" value="Outer membrane efflux proteins (OEP)"/>
    <property type="match status" value="1"/>
</dbReference>
<evidence type="ECO:0000256" key="1">
    <source>
        <dbReference type="ARBA" id="ARBA00007613"/>
    </source>
</evidence>
<protein>
    <submittedName>
        <fullName evidence="3">Probable outer membrane efflux pump channel protein [precursor]</fullName>
    </submittedName>
</protein>
<dbReference type="NCBIfam" id="TIGR01845">
    <property type="entry name" value="outer_NodT"/>
    <property type="match status" value="1"/>
</dbReference>
<gene>
    <name evidence="3" type="ordered locus">DP1696</name>
</gene>
<keyword evidence="2" id="KW-0564">Palmitate</keyword>